<feature type="domain" description="Glycosyl transferase CAP10" evidence="4">
    <location>
        <begin position="123"/>
        <end position="361"/>
    </location>
</feature>
<dbReference type="Pfam" id="PF05686">
    <property type="entry name" value="Glyco_transf_90"/>
    <property type="match status" value="1"/>
</dbReference>
<dbReference type="EMBL" id="AGSI01000013">
    <property type="protein sequence ID" value="EIE21194.1"/>
    <property type="molecule type" value="Genomic_DNA"/>
</dbReference>
<proteinExistence type="inferred from homology"/>
<dbReference type="OrthoDB" id="506599at2759"/>
<keyword evidence="3" id="KW-0732">Signal</keyword>
<comment type="similarity">
    <text evidence="1">Belongs to the glycosyltransferase 90 family.</text>
</comment>
<dbReference type="AlphaFoldDB" id="I0YS25"/>
<dbReference type="InterPro" id="IPR006598">
    <property type="entry name" value="CAP10"/>
</dbReference>
<reference evidence="5 6" key="1">
    <citation type="journal article" date="2012" name="Genome Biol.">
        <title>The genome of the polar eukaryotic microalga coccomyxa subellipsoidea reveals traits of cold adaptation.</title>
        <authorList>
            <person name="Blanc G."/>
            <person name="Agarkova I."/>
            <person name="Grimwood J."/>
            <person name="Kuo A."/>
            <person name="Brueggeman A."/>
            <person name="Dunigan D."/>
            <person name="Gurnon J."/>
            <person name="Ladunga I."/>
            <person name="Lindquist E."/>
            <person name="Lucas S."/>
            <person name="Pangilinan J."/>
            <person name="Proschold T."/>
            <person name="Salamov A."/>
            <person name="Schmutz J."/>
            <person name="Weeks D."/>
            <person name="Yamada T."/>
            <person name="Claverie J.M."/>
            <person name="Grigoriev I."/>
            <person name="Van Etten J."/>
            <person name="Lomsadze A."/>
            <person name="Borodovsky M."/>
        </authorList>
    </citation>
    <scope>NUCLEOTIDE SEQUENCE [LARGE SCALE GENOMIC DNA]</scope>
    <source>
        <strain evidence="5 6">C-169</strain>
    </source>
</reference>
<feature type="signal peptide" evidence="3">
    <location>
        <begin position="1"/>
        <end position="19"/>
    </location>
</feature>
<dbReference type="PANTHER" id="PTHR12203:SF35">
    <property type="entry name" value="PROTEIN O-GLUCOSYLTRANSFERASE 1"/>
    <property type="match status" value="1"/>
</dbReference>
<protein>
    <recommendedName>
        <fullName evidence="4">Glycosyl transferase CAP10 domain-containing protein</fullName>
    </recommendedName>
</protein>
<accession>I0YS25</accession>
<dbReference type="GO" id="GO:0016740">
    <property type="term" value="F:transferase activity"/>
    <property type="evidence" value="ECO:0007669"/>
    <property type="project" value="UniProtKB-KW"/>
</dbReference>
<gene>
    <name evidence="5" type="ORF">COCSUDRAFT_43516</name>
</gene>
<evidence type="ECO:0000256" key="1">
    <source>
        <dbReference type="ARBA" id="ARBA00010118"/>
    </source>
</evidence>
<evidence type="ECO:0000256" key="2">
    <source>
        <dbReference type="ARBA" id="ARBA00022679"/>
    </source>
</evidence>
<feature type="chain" id="PRO_5003636597" description="Glycosyl transferase CAP10 domain-containing protein" evidence="3">
    <location>
        <begin position="20"/>
        <end position="380"/>
    </location>
</feature>
<keyword evidence="6" id="KW-1185">Reference proteome</keyword>
<dbReference type="Proteomes" id="UP000007264">
    <property type="component" value="Unassembled WGS sequence"/>
</dbReference>
<dbReference type="GeneID" id="17039176"/>
<organism evidence="5 6">
    <name type="scientific">Coccomyxa subellipsoidea (strain C-169)</name>
    <name type="common">Green microalga</name>
    <dbReference type="NCBI Taxonomy" id="574566"/>
    <lineage>
        <taxon>Eukaryota</taxon>
        <taxon>Viridiplantae</taxon>
        <taxon>Chlorophyta</taxon>
        <taxon>core chlorophytes</taxon>
        <taxon>Trebouxiophyceae</taxon>
        <taxon>Trebouxiophyceae incertae sedis</taxon>
        <taxon>Coccomyxaceae</taxon>
        <taxon>Coccomyxa</taxon>
        <taxon>Coccomyxa subellipsoidea</taxon>
    </lineage>
</organism>
<dbReference type="RefSeq" id="XP_005645738.1">
    <property type="nucleotide sequence ID" value="XM_005645681.1"/>
</dbReference>
<evidence type="ECO:0000313" key="5">
    <source>
        <dbReference type="EMBL" id="EIE21194.1"/>
    </source>
</evidence>
<dbReference type="PANTHER" id="PTHR12203">
    <property type="entry name" value="KDEL LYS-ASP-GLU-LEU CONTAINING - RELATED"/>
    <property type="match status" value="1"/>
</dbReference>
<dbReference type="KEGG" id="csl:COCSUDRAFT_43516"/>
<comment type="caution">
    <text evidence="5">The sequence shown here is derived from an EMBL/GenBank/DDBJ whole genome shotgun (WGS) entry which is preliminary data.</text>
</comment>
<evidence type="ECO:0000313" key="6">
    <source>
        <dbReference type="Proteomes" id="UP000007264"/>
    </source>
</evidence>
<dbReference type="SMART" id="SM00672">
    <property type="entry name" value="CAP10"/>
    <property type="match status" value="1"/>
</dbReference>
<evidence type="ECO:0000256" key="3">
    <source>
        <dbReference type="SAM" id="SignalP"/>
    </source>
</evidence>
<keyword evidence="2" id="KW-0808">Transferase</keyword>
<dbReference type="InterPro" id="IPR051091">
    <property type="entry name" value="O-Glucosyltr/Glycosyltrsf_90"/>
</dbReference>
<sequence length="380" mass="43034">MHWIALLLPLLLLAHRGQAVDLPSSAEYLRRHCAAHRAVYEPLIDGYLSQFRDGFTVAQLLTLPSVYNGTRMQREFSGGMPLLYIIDGELRVDASLPKPGNKRLKNLEYFGMPVLEQLTRRARLPDLALLYSPFDEPTEFPGVDAAPWFGYCTVPQQQRTLMLPDTLAPADLQCPAGGCQAGPGDAREPRAVFLGSPTGWHKGKRRAVHSGLTEDPDRLLSPEEREVFRPVQFMELPEQVQRFKYLVNVEGNCAALRLRRLLASPSAVMFVQSDEIEWYYPLLKPYVHYIPVRFSAAGLPEGGLGQVDLAEKVAWAEENPQRVAAIVREANAFARKYLSRQGQECYAMQMLDAFARLLRDPWNVRRVRHRTRPYPGVHTD</sequence>
<name>I0YS25_COCSC</name>
<dbReference type="eggNOG" id="KOG2458">
    <property type="taxonomic scope" value="Eukaryota"/>
</dbReference>
<evidence type="ECO:0000259" key="4">
    <source>
        <dbReference type="SMART" id="SM00672"/>
    </source>
</evidence>